<protein>
    <recommendedName>
        <fullName evidence="4">Ig-like domain-containing protein</fullName>
    </recommendedName>
</protein>
<evidence type="ECO:0000256" key="1">
    <source>
        <dbReference type="SAM" id="SignalP"/>
    </source>
</evidence>
<keyword evidence="3" id="KW-1185">Reference proteome</keyword>
<dbReference type="Ensembl" id="ENSPMGT00000013751.1">
    <property type="protein sequence ID" value="ENSPMGP00000012885.1"/>
    <property type="gene ID" value="ENSPMGG00000010619.1"/>
</dbReference>
<evidence type="ECO:0000313" key="2">
    <source>
        <dbReference type="Ensembl" id="ENSPMGP00000012885.1"/>
    </source>
</evidence>
<sequence length="255" mass="28294">VIWPLFHLYIFLFIILTPSSPTGAVLDLTMTATAEASSITHFSMSCINGERGQGHSGLDIHRDNNIFKFPNQKFIVVRPRHKEVMAHDFKELENIGIFYCVSTPQGAQQEKVTMINNFNRASFLPAQLTLTINKGETANISMQLLSPQKRDVTWKYNGNYYYMTHSNEVVNSTAVLTVENATFANQGIYSASFVGDSPVNGAWMRLIVRGVGLVTQASVLLCDWSPTNHLLGPVTPAGGAPTWVLMNIARIHHDV</sequence>
<evidence type="ECO:0008006" key="4">
    <source>
        <dbReference type="Google" id="ProtNLM"/>
    </source>
</evidence>
<name>A0A3B4A836_9GOBI</name>
<dbReference type="InterPro" id="IPR036179">
    <property type="entry name" value="Ig-like_dom_sf"/>
</dbReference>
<feature type="signal peptide" evidence="1">
    <location>
        <begin position="1"/>
        <end position="24"/>
    </location>
</feature>
<evidence type="ECO:0000313" key="3">
    <source>
        <dbReference type="Proteomes" id="UP000261520"/>
    </source>
</evidence>
<dbReference type="STRING" id="409849.ENSPMGP00000012885"/>
<accession>A0A3B4A836</accession>
<dbReference type="Proteomes" id="UP000261520">
    <property type="component" value="Unplaced"/>
</dbReference>
<proteinExistence type="predicted"/>
<reference evidence="2" key="2">
    <citation type="submission" date="2025-09" db="UniProtKB">
        <authorList>
            <consortium name="Ensembl"/>
        </authorList>
    </citation>
    <scope>IDENTIFICATION</scope>
</reference>
<keyword evidence="1" id="KW-0732">Signal</keyword>
<organism evidence="2 3">
    <name type="scientific">Periophthalmus magnuspinnatus</name>
    <dbReference type="NCBI Taxonomy" id="409849"/>
    <lineage>
        <taxon>Eukaryota</taxon>
        <taxon>Metazoa</taxon>
        <taxon>Chordata</taxon>
        <taxon>Craniata</taxon>
        <taxon>Vertebrata</taxon>
        <taxon>Euteleostomi</taxon>
        <taxon>Actinopterygii</taxon>
        <taxon>Neopterygii</taxon>
        <taxon>Teleostei</taxon>
        <taxon>Neoteleostei</taxon>
        <taxon>Acanthomorphata</taxon>
        <taxon>Gobiaria</taxon>
        <taxon>Gobiiformes</taxon>
        <taxon>Gobioidei</taxon>
        <taxon>Gobiidae</taxon>
        <taxon>Oxudercinae</taxon>
        <taxon>Periophthalmus</taxon>
    </lineage>
</organism>
<dbReference type="SUPFAM" id="SSF48726">
    <property type="entry name" value="Immunoglobulin"/>
    <property type="match status" value="1"/>
</dbReference>
<dbReference type="Gene3D" id="2.60.40.10">
    <property type="entry name" value="Immunoglobulins"/>
    <property type="match status" value="1"/>
</dbReference>
<dbReference type="AlphaFoldDB" id="A0A3B4A836"/>
<reference evidence="2" key="1">
    <citation type="submission" date="2025-08" db="UniProtKB">
        <authorList>
            <consortium name="Ensembl"/>
        </authorList>
    </citation>
    <scope>IDENTIFICATION</scope>
</reference>
<dbReference type="InterPro" id="IPR013783">
    <property type="entry name" value="Ig-like_fold"/>
</dbReference>
<feature type="chain" id="PRO_5017446132" description="Ig-like domain-containing protein" evidence="1">
    <location>
        <begin position="25"/>
        <end position="255"/>
    </location>
</feature>